<keyword evidence="3" id="KW-1185">Reference proteome</keyword>
<dbReference type="Proteomes" id="UP000553957">
    <property type="component" value="Unassembled WGS sequence"/>
</dbReference>
<dbReference type="Gene3D" id="3.40.630.30">
    <property type="match status" value="1"/>
</dbReference>
<reference evidence="2 3" key="1">
    <citation type="submission" date="2020-05" db="EMBL/GenBank/DDBJ databases">
        <title>Genome sequence of Kribbella sandramycini ATCC 39419.</title>
        <authorList>
            <person name="Maclea K.S."/>
            <person name="Fair J.L."/>
        </authorList>
    </citation>
    <scope>NUCLEOTIDE SEQUENCE [LARGE SCALE GENOMIC DNA]</scope>
    <source>
        <strain evidence="2 3">ATCC 39419</strain>
    </source>
</reference>
<organism evidence="2 3">
    <name type="scientific">Kribbella sandramycini</name>
    <dbReference type="NCBI Taxonomy" id="60450"/>
    <lineage>
        <taxon>Bacteria</taxon>
        <taxon>Bacillati</taxon>
        <taxon>Actinomycetota</taxon>
        <taxon>Actinomycetes</taxon>
        <taxon>Propionibacteriales</taxon>
        <taxon>Kribbellaceae</taxon>
        <taxon>Kribbella</taxon>
    </lineage>
</organism>
<dbReference type="EMBL" id="JABJRC010000013">
    <property type="protein sequence ID" value="NOL45569.1"/>
    <property type="molecule type" value="Genomic_DNA"/>
</dbReference>
<name>A0A7Y4L722_9ACTN</name>
<reference evidence="1 4" key="2">
    <citation type="submission" date="2020-08" db="EMBL/GenBank/DDBJ databases">
        <title>Sequencing the genomes of 1000 actinobacteria strains.</title>
        <authorList>
            <person name="Klenk H.-P."/>
        </authorList>
    </citation>
    <scope>NUCLEOTIDE SEQUENCE [LARGE SCALE GENOMIC DNA]</scope>
    <source>
        <strain evidence="1 4">DSM 15626</strain>
    </source>
</reference>
<sequence length="208" mass="22754">MGQLERETVAAAGDAWVLSADEMAVVETAEYRLVRFPQPAADPLQLSWVRTTRPAAEVLTEAVVRAREFKLPELFVYAKISAPDGLADALLSRGAVLVDACDLLAMPLPADVKSPELPGLDIRWRTTLDVARDANAIGAEVFGGPIADDELLLPRVEADRAAQDRLTWAQDRAATMTLTYGRTTTSSPILQRLGFTTYGQERMYKLPL</sequence>
<evidence type="ECO:0000313" key="2">
    <source>
        <dbReference type="EMBL" id="NOL45569.1"/>
    </source>
</evidence>
<evidence type="ECO:0000313" key="4">
    <source>
        <dbReference type="Proteomes" id="UP000553957"/>
    </source>
</evidence>
<dbReference type="AlphaFoldDB" id="A0A7Y4L722"/>
<dbReference type="Proteomes" id="UP000534306">
    <property type="component" value="Unassembled WGS sequence"/>
</dbReference>
<dbReference type="RefSeq" id="WP_171678864.1">
    <property type="nucleotide sequence ID" value="NZ_BAAAGT010000004.1"/>
</dbReference>
<evidence type="ECO:0000313" key="3">
    <source>
        <dbReference type="Proteomes" id="UP000534306"/>
    </source>
</evidence>
<protein>
    <submittedName>
        <fullName evidence="2">N-acetyltransferase</fullName>
    </submittedName>
</protein>
<evidence type="ECO:0000313" key="1">
    <source>
        <dbReference type="EMBL" id="MBB6566785.1"/>
    </source>
</evidence>
<dbReference type="EMBL" id="JACHKF010000001">
    <property type="protein sequence ID" value="MBB6566785.1"/>
    <property type="molecule type" value="Genomic_DNA"/>
</dbReference>
<comment type="caution">
    <text evidence="2">The sequence shown here is derived from an EMBL/GenBank/DDBJ whole genome shotgun (WGS) entry which is preliminary data.</text>
</comment>
<gene>
    <name evidence="1" type="ORF">HNR71_002422</name>
    <name evidence="2" type="ORF">HPO96_35515</name>
</gene>
<accession>A0A7Y4L722</accession>
<dbReference type="GO" id="GO:0016740">
    <property type="term" value="F:transferase activity"/>
    <property type="evidence" value="ECO:0007669"/>
    <property type="project" value="UniProtKB-KW"/>
</dbReference>
<keyword evidence="2" id="KW-0808">Transferase</keyword>
<proteinExistence type="predicted"/>